<feature type="region of interest" description="Disordered" evidence="1">
    <location>
        <begin position="83"/>
        <end position="132"/>
    </location>
</feature>
<accession>A0ABV3WV56</accession>
<evidence type="ECO:0000313" key="2">
    <source>
        <dbReference type="EMBL" id="MEX4008484.1"/>
    </source>
</evidence>
<dbReference type="EMBL" id="JAZHFV010000004">
    <property type="protein sequence ID" value="MEX4008484.1"/>
    <property type="molecule type" value="Genomic_DNA"/>
</dbReference>
<proteinExistence type="predicted"/>
<dbReference type="Proteomes" id="UP001559025">
    <property type="component" value="Unassembled WGS sequence"/>
</dbReference>
<feature type="compositionally biased region" description="Polar residues" evidence="1">
    <location>
        <begin position="108"/>
        <end position="119"/>
    </location>
</feature>
<feature type="compositionally biased region" description="Basic and acidic residues" evidence="1">
    <location>
        <begin position="83"/>
        <end position="94"/>
    </location>
</feature>
<evidence type="ECO:0000256" key="1">
    <source>
        <dbReference type="SAM" id="MobiDB-lite"/>
    </source>
</evidence>
<evidence type="ECO:0000313" key="3">
    <source>
        <dbReference type="Proteomes" id="UP001559025"/>
    </source>
</evidence>
<protein>
    <submittedName>
        <fullName evidence="2">Uncharacterized protein</fullName>
    </submittedName>
</protein>
<reference evidence="2 3" key="1">
    <citation type="submission" date="2024-01" db="EMBL/GenBank/DDBJ databases">
        <title>New evidence supports the origin of RcGTA from prophage.</title>
        <authorList>
            <person name="Xu Y."/>
            <person name="Liu B."/>
            <person name="Chen F."/>
        </authorList>
    </citation>
    <scope>NUCLEOTIDE SEQUENCE [LARGE SCALE GENOMIC DNA]</scope>
    <source>
        <strain evidence="2 3">CBW1107-2</strain>
    </source>
</reference>
<dbReference type="RefSeq" id="WP_368803484.1">
    <property type="nucleotide sequence ID" value="NZ_JAZHFV010000004.1"/>
</dbReference>
<comment type="caution">
    <text evidence="2">The sequence shown here is derived from an EMBL/GenBank/DDBJ whole genome shotgun (WGS) entry which is preliminary data.</text>
</comment>
<keyword evidence="3" id="KW-1185">Reference proteome</keyword>
<organism evidence="2 3">
    <name type="scientific">Neoaquamicrobium sediminum</name>
    <dbReference type="NCBI Taxonomy" id="1849104"/>
    <lineage>
        <taxon>Bacteria</taxon>
        <taxon>Pseudomonadati</taxon>
        <taxon>Pseudomonadota</taxon>
        <taxon>Alphaproteobacteria</taxon>
        <taxon>Hyphomicrobiales</taxon>
        <taxon>Phyllobacteriaceae</taxon>
        <taxon>Neoaquamicrobium</taxon>
    </lineage>
</organism>
<sequence>MITKKTALKEAGRFAAALDGPLGRRAMQPAIRDFLPLFRELRASGASWSQIASLLAAAGVRSGSGQPLANSVLRAMVSRAEREALVSDSEKKEAATSGQPSGRRVRVSKTTSPRLTTAAPQPHGVTQPAALGDVAERIRRASALRGQTLA</sequence>
<gene>
    <name evidence="2" type="ORF">V1479_14310</name>
</gene>
<name>A0ABV3WV56_9HYPH</name>